<dbReference type="EMBL" id="JACCCZ010000001">
    <property type="protein sequence ID" value="NYG00226.1"/>
    <property type="molecule type" value="Genomic_DNA"/>
</dbReference>
<dbReference type="AlphaFoldDB" id="A0A852W2P1"/>
<reference evidence="2 3" key="1">
    <citation type="submission" date="2020-07" db="EMBL/GenBank/DDBJ databases">
        <title>Sequencing the genomes of 1000 actinobacteria strains.</title>
        <authorList>
            <person name="Klenk H.-P."/>
        </authorList>
    </citation>
    <scope>NUCLEOTIDE SEQUENCE [LARGE SCALE GENOMIC DNA]</scope>
    <source>
        <strain evidence="2 3">DSM 44749</strain>
    </source>
</reference>
<evidence type="ECO:0000313" key="2">
    <source>
        <dbReference type="EMBL" id="NYG00226.1"/>
    </source>
</evidence>
<dbReference type="InterPro" id="IPR012312">
    <property type="entry name" value="Hemerythrin-like"/>
</dbReference>
<dbReference type="Pfam" id="PF01814">
    <property type="entry name" value="Hemerythrin"/>
    <property type="match status" value="1"/>
</dbReference>
<dbReference type="PANTHER" id="PTHR35585:SF1">
    <property type="entry name" value="HHE DOMAIN PROTEIN (AFU_ORTHOLOGUE AFUA_4G00730)"/>
    <property type="match status" value="1"/>
</dbReference>
<protein>
    <recommendedName>
        <fullName evidence="1">Hemerythrin-like domain-containing protein</fullName>
    </recommendedName>
</protein>
<dbReference type="Gene3D" id="1.20.120.520">
    <property type="entry name" value="nmb1532 protein domain like"/>
    <property type="match status" value="1"/>
</dbReference>
<gene>
    <name evidence="2" type="ORF">HDA37_000511</name>
</gene>
<name>A0A852W2P1_PSEA5</name>
<proteinExistence type="predicted"/>
<evidence type="ECO:0000259" key="1">
    <source>
        <dbReference type="Pfam" id="PF01814"/>
    </source>
</evidence>
<evidence type="ECO:0000313" key="3">
    <source>
        <dbReference type="Proteomes" id="UP000549695"/>
    </source>
</evidence>
<organism evidence="2 3">
    <name type="scientific">Pseudonocardia alni</name>
    <name type="common">Amycolata alni</name>
    <dbReference type="NCBI Taxonomy" id="33907"/>
    <lineage>
        <taxon>Bacteria</taxon>
        <taxon>Bacillati</taxon>
        <taxon>Actinomycetota</taxon>
        <taxon>Actinomycetes</taxon>
        <taxon>Pseudonocardiales</taxon>
        <taxon>Pseudonocardiaceae</taxon>
        <taxon>Pseudonocardia</taxon>
    </lineage>
</organism>
<dbReference type="RefSeq" id="WP_179760086.1">
    <property type="nucleotide sequence ID" value="NZ_BAAAJZ010000011.1"/>
</dbReference>
<dbReference type="PANTHER" id="PTHR35585">
    <property type="entry name" value="HHE DOMAIN PROTEIN (AFU_ORTHOLOGUE AFUA_4G00730)"/>
    <property type="match status" value="1"/>
</dbReference>
<keyword evidence="3" id="KW-1185">Reference proteome</keyword>
<sequence length="161" mass="17721">MTTDPAPDDLIDVLVADHRMLLALLDRAAAADPGPQRSDLAVRAANAVRRHCVAEETLLHPVLRRCLEDGDRCAQADAEEHEQLEALVTELLAVGTGSPDAEQVLHRLAVSTRFHIEGVETRRLPALRRRLTVTELHELARAVQETIDPRDDRRGPTAVLG</sequence>
<dbReference type="Proteomes" id="UP000549695">
    <property type="component" value="Unassembled WGS sequence"/>
</dbReference>
<comment type="caution">
    <text evidence="2">The sequence shown here is derived from an EMBL/GenBank/DDBJ whole genome shotgun (WGS) entry which is preliminary data.</text>
</comment>
<dbReference type="GeneID" id="98050337"/>
<feature type="domain" description="Hemerythrin-like" evidence="1">
    <location>
        <begin position="10"/>
        <end position="126"/>
    </location>
</feature>
<accession>A0A852W2P1</accession>